<feature type="non-terminal residue" evidence="2">
    <location>
        <position position="181"/>
    </location>
</feature>
<feature type="compositionally biased region" description="Low complexity" evidence="1">
    <location>
        <begin position="112"/>
        <end position="121"/>
    </location>
</feature>
<organism evidence="2 3">
    <name type="scientific">Funneliformis geosporum</name>
    <dbReference type="NCBI Taxonomy" id="1117311"/>
    <lineage>
        <taxon>Eukaryota</taxon>
        <taxon>Fungi</taxon>
        <taxon>Fungi incertae sedis</taxon>
        <taxon>Mucoromycota</taxon>
        <taxon>Glomeromycotina</taxon>
        <taxon>Glomeromycetes</taxon>
        <taxon>Glomerales</taxon>
        <taxon>Glomeraceae</taxon>
        <taxon>Funneliformis</taxon>
    </lineage>
</organism>
<evidence type="ECO:0000256" key="1">
    <source>
        <dbReference type="SAM" id="MobiDB-lite"/>
    </source>
</evidence>
<protein>
    <submittedName>
        <fullName evidence="2">10226_t:CDS:1</fullName>
    </submittedName>
</protein>
<gene>
    <name evidence="2" type="ORF">FWILDA_LOCUS8728</name>
</gene>
<accession>A0A9W4STN7</accession>
<keyword evidence="3" id="KW-1185">Reference proteome</keyword>
<dbReference type="Proteomes" id="UP001153678">
    <property type="component" value="Unassembled WGS sequence"/>
</dbReference>
<evidence type="ECO:0000313" key="2">
    <source>
        <dbReference type="EMBL" id="CAI2178720.1"/>
    </source>
</evidence>
<dbReference type="EMBL" id="CAMKVN010001905">
    <property type="protein sequence ID" value="CAI2178720.1"/>
    <property type="molecule type" value="Genomic_DNA"/>
</dbReference>
<sequence>TILQNMFIAFMGGVYSNAYEKGRVALLRFRAELISDYEALDEIYFYPPSPEAKYIHYLGKSKNYEDWNANVENREEKNLYDDYEKKTIERKLSFNQVDDYNFSSNNEDGYNISSEDSSSSESEIDEEDICIKVNELNNNVIEIDGKINDINTKLNRKVDDVCNTINEVNSKIDKLLNSIIK</sequence>
<reference evidence="2" key="1">
    <citation type="submission" date="2022-08" db="EMBL/GenBank/DDBJ databases">
        <authorList>
            <person name="Kallberg Y."/>
            <person name="Tangrot J."/>
            <person name="Rosling A."/>
        </authorList>
    </citation>
    <scope>NUCLEOTIDE SEQUENCE</scope>
    <source>
        <strain evidence="2">Wild A</strain>
    </source>
</reference>
<comment type="caution">
    <text evidence="2">The sequence shown here is derived from an EMBL/GenBank/DDBJ whole genome shotgun (WGS) entry which is preliminary data.</text>
</comment>
<dbReference type="AlphaFoldDB" id="A0A9W4STN7"/>
<name>A0A9W4STN7_9GLOM</name>
<proteinExistence type="predicted"/>
<feature type="region of interest" description="Disordered" evidence="1">
    <location>
        <begin position="105"/>
        <end position="124"/>
    </location>
</feature>
<evidence type="ECO:0000313" key="3">
    <source>
        <dbReference type="Proteomes" id="UP001153678"/>
    </source>
</evidence>
<dbReference type="OrthoDB" id="2438101at2759"/>